<dbReference type="PROSITE" id="PS50071">
    <property type="entry name" value="HOMEOBOX_2"/>
    <property type="match status" value="1"/>
</dbReference>
<keyword evidence="7 8" id="KW-0539">Nucleus</keyword>
<keyword evidence="4 8" id="KW-0238">DNA-binding</keyword>
<feature type="region of interest" description="Disordered" evidence="11">
    <location>
        <begin position="1253"/>
        <end position="1283"/>
    </location>
</feature>
<dbReference type="SUPFAM" id="SSF47413">
    <property type="entry name" value="lambda repressor-like DNA-binding domains"/>
    <property type="match status" value="1"/>
</dbReference>
<dbReference type="SUPFAM" id="SSF46689">
    <property type="entry name" value="Homeodomain-like"/>
    <property type="match status" value="1"/>
</dbReference>
<evidence type="ECO:0000313" key="14">
    <source>
        <dbReference type="Proteomes" id="UP000008854"/>
    </source>
</evidence>
<feature type="domain" description="CUT" evidence="13">
    <location>
        <begin position="623"/>
        <end position="709"/>
    </location>
</feature>
<dbReference type="PROSITE" id="PS51042">
    <property type="entry name" value="CUT"/>
    <property type="match status" value="1"/>
</dbReference>
<evidence type="ECO:0000256" key="2">
    <source>
        <dbReference type="ARBA" id="ARBA00008190"/>
    </source>
</evidence>
<dbReference type="Pfam" id="PF02376">
    <property type="entry name" value="CUT"/>
    <property type="match status" value="1"/>
</dbReference>
<feature type="compositionally biased region" description="Basic and acidic residues" evidence="11">
    <location>
        <begin position="1404"/>
        <end position="1414"/>
    </location>
</feature>
<evidence type="ECO:0000256" key="9">
    <source>
        <dbReference type="RuleBase" id="RU000682"/>
    </source>
</evidence>
<evidence type="ECO:0000259" key="12">
    <source>
        <dbReference type="PROSITE" id="PS50071"/>
    </source>
</evidence>
<comment type="similarity">
    <text evidence="2 10">Belongs to the CUT homeobox family.</text>
</comment>
<dbReference type="GO" id="GO:0000978">
    <property type="term" value="F:RNA polymerase II cis-regulatory region sequence-specific DNA binding"/>
    <property type="evidence" value="ECO:0007669"/>
    <property type="project" value="TreeGrafter"/>
</dbReference>
<dbReference type="InterPro" id="IPR051649">
    <property type="entry name" value="CUT_Homeobox"/>
</dbReference>
<reference evidence="15" key="2">
    <citation type="submission" date="2018-12" db="UniProtKB">
        <authorList>
            <consortium name="WormBaseParasite"/>
        </authorList>
    </citation>
    <scope>IDENTIFICATION</scope>
    <source>
        <strain evidence="15">Puerto Rican</strain>
    </source>
</reference>
<feature type="region of interest" description="Disordered" evidence="11">
    <location>
        <begin position="1335"/>
        <end position="1420"/>
    </location>
</feature>
<evidence type="ECO:0000256" key="10">
    <source>
        <dbReference type="RuleBase" id="RU361129"/>
    </source>
</evidence>
<evidence type="ECO:0000256" key="7">
    <source>
        <dbReference type="ARBA" id="ARBA00023242"/>
    </source>
</evidence>
<keyword evidence="3 10" id="KW-0805">Transcription regulation</keyword>
<keyword evidence="14" id="KW-1185">Reference proteome</keyword>
<sequence>MFKNIEHLKQEHNQENQSDENYKLYPDKFETLYLIDSTKELLHPLSKSISGSSLSTSTVDINRVNNNNISTIDIHPQSSIHNFLPSSQNSNNSLSSCEYAVRTNSLTGNISTNPQTVSFQLSSNIDNSSNILINNENIDANENLLTNQQSTSSPSNYMKIQNYLLKTLDSPHDLSYTNSSASISQSSQIKLTNNCNLSDQLGITTYIDDNGQNYIITTSYSNQSKLKQKQQHIQDPRIELNFLCNQINNNAMISSSFNDYNNNINNSNRTTETQLPSLTNCISESFLSTDLMTSSSIDSTVAAASNVMSYIYQNGSLNYGNTEQLKNLNCLNIRTLNHWNSLEFNLNGSIDQLTNYTNSQLYEPNTTNTTTITTTSNNNDTNNVTNNTSNSDTNNNDNNHNVLRIDDTNNLLKLHQSGQQQQYPLQQLQSVNNSIISHSNTVQSNNLKNHNGLVTPFILEDVKPRFQESNTIKHNHNTSPAINTTHHSTTDIIMVGFNNSTSVNHQSSHVNDVNLKNTVDNLNTNNSNISTASNNNNNQPRTSFTENSNYRSTQLQNCYNYVQSEVNYKPDLKIQTSSMQHVQGHPYHPTLMNGSLVSSHMNNEALSLQKALSNMHARHDIISHSIQEMEEINTKVLAHRISSELKRYSIPQAVFAQRILCRSQGTLSDLLRNPKPWSKLKSGRETFRRMWKWLHEPEFQRMSALRLAESDLRYTGPVVCKRKESEHIKLAESRQPKKPRLVFTDIQRRTLQAIFKETKRPSKEMQSTIAQQLGLQVSTVANFFMNARRRSLDKWQEDTSKLSSTINSPSDSPYSRSEEHGQQSSMIHNLCCSQDGDFSNCTPYSLPSRRQPGCSQSITTPVSTLKTLDNSFIPGNPTELEQITRSNSLASCNSFTKPSNHVPLTSNFARTVLSNNNDKSDLFKCDNSRNNMITLEHRTFNALNSTDNPSTIPTVIYASQDSTCEQQQMDAENFSNNYSLHLTTQIQHSFPHQLQSQQEHQQPQQSNLSPSLLHRHHSQSSSHPMNTQLVPLSSSSSSASSSHHLRFPLDILDQNNGTNKYSTGNSRLHNSEHETIHNNNNSSNNNHNLTKSIYPYCNSQANYTSPVSGNLHLHHAHLNLFNTATPASTAPATIATTATTMTNVSSNNLIHNNNNQFLMRDLTDSQQFDHRFLSTMTSGQLTLTEQALELCSSLAAANAISFNNNNNIIHLTSEKPNHSHANSEIKLSHELNESVDINNIVFNNNNIHTENDVKSTDRLTNDISNNSNSHEDNNDDQHCHRQQQYHQIDLMSKLNLSINECNQLRLLPSNDLSRRLYFSNNEFIDQMKQTNNEIIDENNDTNNNNLNEVEDQDECVEDIDDDDDEEEEDEEDDNEEEVNAELYEDEAEISEEEDNDDDVNTINSDKKHCTRHDLNSNSND</sequence>
<dbReference type="Pfam" id="PF00046">
    <property type="entry name" value="Homeodomain"/>
    <property type="match status" value="1"/>
</dbReference>
<evidence type="ECO:0000256" key="8">
    <source>
        <dbReference type="PROSITE-ProRule" id="PRU00108"/>
    </source>
</evidence>
<feature type="region of interest" description="Disordered" evidence="11">
    <location>
        <begin position="990"/>
        <end position="1041"/>
    </location>
</feature>
<dbReference type="InParanoid" id="A0A3Q0KUI9"/>
<evidence type="ECO:0000256" key="3">
    <source>
        <dbReference type="ARBA" id="ARBA00023015"/>
    </source>
</evidence>
<evidence type="ECO:0000256" key="5">
    <source>
        <dbReference type="ARBA" id="ARBA00023155"/>
    </source>
</evidence>
<dbReference type="ExpressionAtlas" id="A0A3Q0KUI9">
    <property type="expression patterns" value="baseline"/>
</dbReference>
<evidence type="ECO:0000256" key="6">
    <source>
        <dbReference type="ARBA" id="ARBA00023163"/>
    </source>
</evidence>
<name>A0A3Q0KUI9_SCHMA</name>
<dbReference type="GO" id="GO:0005634">
    <property type="term" value="C:nucleus"/>
    <property type="evidence" value="ECO:0007669"/>
    <property type="project" value="UniProtKB-SubCell"/>
</dbReference>
<feature type="DNA-binding region" description="Homeobox" evidence="8">
    <location>
        <begin position="736"/>
        <end position="795"/>
    </location>
</feature>
<dbReference type="SMART" id="SM01109">
    <property type="entry name" value="CUT"/>
    <property type="match status" value="1"/>
</dbReference>
<comment type="subcellular location">
    <subcellularLocation>
        <location evidence="1 8 9">Nucleus</location>
    </subcellularLocation>
</comment>
<dbReference type="PANTHER" id="PTHR14057">
    <property type="entry name" value="TRANSCRIPTION FACTOR ONECUT"/>
    <property type="match status" value="1"/>
</dbReference>
<dbReference type="FunFam" id="1.10.260.40:FF:000005">
    <property type="entry name" value="One cut domain family member"/>
    <property type="match status" value="1"/>
</dbReference>
<keyword evidence="5 8" id="KW-0371">Homeobox</keyword>
<dbReference type="InterPro" id="IPR010982">
    <property type="entry name" value="Lambda_DNA-bd_dom_sf"/>
</dbReference>
<feature type="compositionally biased region" description="Basic and acidic residues" evidence="11">
    <location>
        <begin position="1269"/>
        <end position="1279"/>
    </location>
</feature>
<evidence type="ECO:0000313" key="15">
    <source>
        <dbReference type="WBParaSite" id="Smp_196950.1"/>
    </source>
</evidence>
<feature type="compositionally biased region" description="Low complexity" evidence="11">
    <location>
        <begin position="991"/>
        <end position="1012"/>
    </location>
</feature>
<feature type="region of interest" description="Disordered" evidence="11">
    <location>
        <begin position="1"/>
        <end position="22"/>
    </location>
</feature>
<keyword evidence="6 10" id="KW-0804">Transcription</keyword>
<feature type="compositionally biased region" description="Polar residues" evidence="11">
    <location>
        <begin position="801"/>
        <end position="815"/>
    </location>
</feature>
<dbReference type="SMART" id="SM00389">
    <property type="entry name" value="HOX"/>
    <property type="match status" value="1"/>
</dbReference>
<evidence type="ECO:0000256" key="11">
    <source>
        <dbReference type="SAM" id="MobiDB-lite"/>
    </source>
</evidence>
<dbReference type="InterPro" id="IPR009057">
    <property type="entry name" value="Homeodomain-like_sf"/>
</dbReference>
<dbReference type="Proteomes" id="UP000008854">
    <property type="component" value="Unassembled WGS sequence"/>
</dbReference>
<accession>A0A3Q0KUI9</accession>
<dbReference type="FunFam" id="1.10.10.60:FF:000054">
    <property type="entry name" value="One cut domain family member"/>
    <property type="match status" value="1"/>
</dbReference>
<dbReference type="Gene3D" id="1.10.260.40">
    <property type="entry name" value="lambda repressor-like DNA-binding domains"/>
    <property type="match status" value="1"/>
</dbReference>
<dbReference type="Gene3D" id="1.10.10.60">
    <property type="entry name" value="Homeodomain-like"/>
    <property type="match status" value="1"/>
</dbReference>
<reference evidence="14" key="1">
    <citation type="journal article" date="2012" name="PLoS Negl. Trop. Dis.">
        <title>A systematically improved high quality genome and transcriptome of the human blood fluke Schistosoma mansoni.</title>
        <authorList>
            <person name="Protasio A.V."/>
            <person name="Tsai I.J."/>
            <person name="Babbage A."/>
            <person name="Nichol S."/>
            <person name="Hunt M."/>
            <person name="Aslett M.A."/>
            <person name="De Silva N."/>
            <person name="Velarde G.S."/>
            <person name="Anderson T.J."/>
            <person name="Clark R.C."/>
            <person name="Davidson C."/>
            <person name="Dillon G.P."/>
            <person name="Holroyd N.E."/>
            <person name="LoVerde P.T."/>
            <person name="Lloyd C."/>
            <person name="McQuillan J."/>
            <person name="Oliveira G."/>
            <person name="Otto T.D."/>
            <person name="Parker-Manuel S.J."/>
            <person name="Quail M.A."/>
            <person name="Wilson R.A."/>
            <person name="Zerlotini A."/>
            <person name="Dunne D.W."/>
            <person name="Berriman M."/>
        </authorList>
    </citation>
    <scope>NUCLEOTIDE SEQUENCE [LARGE SCALE GENOMIC DNA]</scope>
    <source>
        <strain evidence="14">Puerto Rican</strain>
    </source>
</reference>
<evidence type="ECO:0000256" key="4">
    <source>
        <dbReference type="ARBA" id="ARBA00023125"/>
    </source>
</evidence>
<dbReference type="InterPro" id="IPR001356">
    <property type="entry name" value="HD"/>
</dbReference>
<evidence type="ECO:0000256" key="1">
    <source>
        <dbReference type="ARBA" id="ARBA00004123"/>
    </source>
</evidence>
<proteinExistence type="inferred from homology"/>
<dbReference type="PANTHER" id="PTHR14057:SF47">
    <property type="entry name" value="HOMEOBOX PROTEIN ONECUT"/>
    <property type="match status" value="1"/>
</dbReference>
<feature type="domain" description="Homeobox" evidence="12">
    <location>
        <begin position="734"/>
        <end position="794"/>
    </location>
</feature>
<feature type="region of interest" description="Disordered" evidence="11">
    <location>
        <begin position="372"/>
        <end position="399"/>
    </location>
</feature>
<dbReference type="CDD" id="cd00086">
    <property type="entry name" value="homeodomain"/>
    <property type="match status" value="1"/>
</dbReference>
<feature type="region of interest" description="Disordered" evidence="11">
    <location>
        <begin position="795"/>
        <end position="820"/>
    </location>
</feature>
<feature type="compositionally biased region" description="Acidic residues" evidence="11">
    <location>
        <begin position="1348"/>
        <end position="1399"/>
    </location>
</feature>
<dbReference type="InterPro" id="IPR003350">
    <property type="entry name" value="CUT_dom"/>
</dbReference>
<protein>
    <recommendedName>
        <fullName evidence="10">One cut domain family member</fullName>
    </recommendedName>
</protein>
<evidence type="ECO:0000259" key="13">
    <source>
        <dbReference type="PROSITE" id="PS51042"/>
    </source>
</evidence>
<dbReference type="AlphaFoldDB" id="A0A3Q0KUI9"/>
<dbReference type="GO" id="GO:0000981">
    <property type="term" value="F:DNA-binding transcription factor activity, RNA polymerase II-specific"/>
    <property type="evidence" value="ECO:0007669"/>
    <property type="project" value="TreeGrafter"/>
</dbReference>
<organism evidence="14 15">
    <name type="scientific">Schistosoma mansoni</name>
    <name type="common">Blood fluke</name>
    <dbReference type="NCBI Taxonomy" id="6183"/>
    <lineage>
        <taxon>Eukaryota</taxon>
        <taxon>Metazoa</taxon>
        <taxon>Spiralia</taxon>
        <taxon>Lophotrochozoa</taxon>
        <taxon>Platyhelminthes</taxon>
        <taxon>Trematoda</taxon>
        <taxon>Digenea</taxon>
        <taxon>Strigeidida</taxon>
        <taxon>Schistosomatoidea</taxon>
        <taxon>Schistosomatidae</taxon>
        <taxon>Schistosoma</taxon>
    </lineage>
</organism>
<dbReference type="WBParaSite" id="Smp_196950.1">
    <property type="protein sequence ID" value="Smp_196950.1"/>
    <property type="gene ID" value="Smp_196950"/>
</dbReference>